<proteinExistence type="predicted"/>
<comment type="caution">
    <text evidence="1">The sequence shown here is derived from an EMBL/GenBank/DDBJ whole genome shotgun (WGS) entry which is preliminary data.</text>
</comment>
<dbReference type="EMBL" id="BPVZ01000046">
    <property type="protein sequence ID" value="GKV16752.1"/>
    <property type="molecule type" value="Genomic_DNA"/>
</dbReference>
<sequence length="43" mass="5111">MLGFNAIIQKLVAKVNYLLQWMNARNLFKMPFVYVTRLSPFFS</sequence>
<keyword evidence="2" id="KW-1185">Reference proteome</keyword>
<evidence type="ECO:0000313" key="2">
    <source>
        <dbReference type="Proteomes" id="UP001054252"/>
    </source>
</evidence>
<dbReference type="Proteomes" id="UP001054252">
    <property type="component" value="Unassembled WGS sequence"/>
</dbReference>
<protein>
    <submittedName>
        <fullName evidence="1">Uncharacterized protein</fullName>
    </submittedName>
</protein>
<accession>A0AAV5JSW1</accession>
<gene>
    <name evidence="1" type="ORF">SLEP1_g27346</name>
</gene>
<name>A0AAV5JSW1_9ROSI</name>
<evidence type="ECO:0000313" key="1">
    <source>
        <dbReference type="EMBL" id="GKV16752.1"/>
    </source>
</evidence>
<organism evidence="1 2">
    <name type="scientific">Rubroshorea leprosula</name>
    <dbReference type="NCBI Taxonomy" id="152421"/>
    <lineage>
        <taxon>Eukaryota</taxon>
        <taxon>Viridiplantae</taxon>
        <taxon>Streptophyta</taxon>
        <taxon>Embryophyta</taxon>
        <taxon>Tracheophyta</taxon>
        <taxon>Spermatophyta</taxon>
        <taxon>Magnoliopsida</taxon>
        <taxon>eudicotyledons</taxon>
        <taxon>Gunneridae</taxon>
        <taxon>Pentapetalae</taxon>
        <taxon>rosids</taxon>
        <taxon>malvids</taxon>
        <taxon>Malvales</taxon>
        <taxon>Dipterocarpaceae</taxon>
        <taxon>Rubroshorea</taxon>
    </lineage>
</organism>
<reference evidence="1 2" key="1">
    <citation type="journal article" date="2021" name="Commun. Biol.">
        <title>The genome of Shorea leprosula (Dipterocarpaceae) highlights the ecological relevance of drought in aseasonal tropical rainforests.</title>
        <authorList>
            <person name="Ng K.K.S."/>
            <person name="Kobayashi M.J."/>
            <person name="Fawcett J.A."/>
            <person name="Hatakeyama M."/>
            <person name="Paape T."/>
            <person name="Ng C.H."/>
            <person name="Ang C.C."/>
            <person name="Tnah L.H."/>
            <person name="Lee C.T."/>
            <person name="Nishiyama T."/>
            <person name="Sese J."/>
            <person name="O'Brien M.J."/>
            <person name="Copetti D."/>
            <person name="Mohd Noor M.I."/>
            <person name="Ong R.C."/>
            <person name="Putra M."/>
            <person name="Sireger I.Z."/>
            <person name="Indrioko S."/>
            <person name="Kosugi Y."/>
            <person name="Izuno A."/>
            <person name="Isagi Y."/>
            <person name="Lee S.L."/>
            <person name="Shimizu K.K."/>
        </authorList>
    </citation>
    <scope>NUCLEOTIDE SEQUENCE [LARGE SCALE GENOMIC DNA]</scope>
    <source>
        <strain evidence="1">214</strain>
    </source>
</reference>
<dbReference type="AlphaFoldDB" id="A0AAV5JSW1"/>